<dbReference type="InterPro" id="IPR025424">
    <property type="entry name" value="YrhK_domain"/>
</dbReference>
<sequence>MGKNIDIIFGHYELEISRIYQMLYQINDIIIGVIFLIGSFFFFSDTLTYYGTWLFVAGSLLMLVRPFIALTHHIHVSRVYKQRGRHSQEK</sequence>
<evidence type="ECO:0000259" key="2">
    <source>
        <dbReference type="Pfam" id="PF14145"/>
    </source>
</evidence>
<evidence type="ECO:0000256" key="1">
    <source>
        <dbReference type="SAM" id="Phobius"/>
    </source>
</evidence>
<dbReference type="EMBL" id="RAPK01000007">
    <property type="protein sequence ID" value="RKD75189.1"/>
    <property type="molecule type" value="Genomic_DNA"/>
</dbReference>
<keyword evidence="1" id="KW-0812">Transmembrane</keyword>
<protein>
    <submittedName>
        <fullName evidence="3">YrhK-like protein</fullName>
    </submittedName>
</protein>
<accession>A0A419V5F4</accession>
<feature type="transmembrane region" description="Helical" evidence="1">
    <location>
        <begin position="49"/>
        <end position="68"/>
    </location>
</feature>
<proteinExistence type="predicted"/>
<keyword evidence="1" id="KW-1133">Transmembrane helix</keyword>
<dbReference type="OrthoDB" id="2135402at2"/>
<dbReference type="AlphaFoldDB" id="A0A419V5F4"/>
<gene>
    <name evidence="3" type="ORF">ATL39_0887</name>
</gene>
<dbReference type="Pfam" id="PF14145">
    <property type="entry name" value="YrhK"/>
    <property type="match status" value="1"/>
</dbReference>
<feature type="domain" description="YrhK" evidence="2">
    <location>
        <begin position="19"/>
        <end position="74"/>
    </location>
</feature>
<evidence type="ECO:0000313" key="3">
    <source>
        <dbReference type="EMBL" id="RKD75189.1"/>
    </source>
</evidence>
<keyword evidence="1" id="KW-0472">Membrane</keyword>
<dbReference type="RefSeq" id="WP_120192090.1">
    <property type="nucleotide sequence ID" value="NZ_RAPK01000007.1"/>
</dbReference>
<keyword evidence="4" id="KW-1185">Reference proteome</keyword>
<reference evidence="3 4" key="1">
    <citation type="submission" date="2018-09" db="EMBL/GenBank/DDBJ databases">
        <title>Genomic Encyclopedia of Archaeal and Bacterial Type Strains, Phase II (KMG-II): from individual species to whole genera.</title>
        <authorList>
            <person name="Goeker M."/>
        </authorList>
    </citation>
    <scope>NUCLEOTIDE SEQUENCE [LARGE SCALE GENOMIC DNA]</scope>
    <source>
        <strain evidence="3 4">DSM 17008</strain>
    </source>
</reference>
<comment type="caution">
    <text evidence="3">The sequence shown here is derived from an EMBL/GenBank/DDBJ whole genome shotgun (WGS) entry which is preliminary data.</text>
</comment>
<evidence type="ECO:0000313" key="4">
    <source>
        <dbReference type="Proteomes" id="UP000285120"/>
    </source>
</evidence>
<name>A0A419V5F4_9BACL</name>
<dbReference type="Proteomes" id="UP000285120">
    <property type="component" value="Unassembled WGS sequence"/>
</dbReference>
<organism evidence="3 4">
    <name type="scientific">Sinobaca qinghaiensis</name>
    <dbReference type="NCBI Taxonomy" id="342944"/>
    <lineage>
        <taxon>Bacteria</taxon>
        <taxon>Bacillati</taxon>
        <taxon>Bacillota</taxon>
        <taxon>Bacilli</taxon>
        <taxon>Bacillales</taxon>
        <taxon>Sporolactobacillaceae</taxon>
        <taxon>Sinobaca</taxon>
    </lineage>
</organism>
<feature type="transmembrane region" description="Helical" evidence="1">
    <location>
        <begin position="22"/>
        <end position="43"/>
    </location>
</feature>